<dbReference type="PANTHER" id="PTHR48043:SF145">
    <property type="entry name" value="FI06409P-RELATED"/>
    <property type="match status" value="1"/>
</dbReference>
<gene>
    <name evidence="6" type="ORF">L798_05513</name>
</gene>
<dbReference type="FunCoup" id="A0A067RIR8">
    <property type="interactions" value="193"/>
</dbReference>
<keyword evidence="5" id="KW-0812">Transmembrane</keyword>
<keyword evidence="5" id="KW-0472">Membrane</keyword>
<dbReference type="GO" id="GO:0015020">
    <property type="term" value="F:glucuronosyltransferase activity"/>
    <property type="evidence" value="ECO:0007669"/>
    <property type="project" value="UniProtKB-EC"/>
</dbReference>
<evidence type="ECO:0000256" key="2">
    <source>
        <dbReference type="ARBA" id="ARBA00022676"/>
    </source>
</evidence>
<dbReference type="InterPro" id="IPR035595">
    <property type="entry name" value="UDP_glycos_trans_CS"/>
</dbReference>
<dbReference type="GO" id="GO:0016020">
    <property type="term" value="C:membrane"/>
    <property type="evidence" value="ECO:0007669"/>
    <property type="project" value="UniProtKB-SubCell"/>
</dbReference>
<keyword evidence="3 4" id="KW-0808">Transferase</keyword>
<keyword evidence="7" id="KW-1185">Reference proteome</keyword>
<comment type="similarity">
    <text evidence="1 4">Belongs to the UDP-glycosyltransferase family.</text>
</comment>
<dbReference type="AlphaFoldDB" id="A0A067RIR8"/>
<keyword evidence="2 4" id="KW-0328">Glycosyltransferase</keyword>
<evidence type="ECO:0000256" key="1">
    <source>
        <dbReference type="ARBA" id="ARBA00009995"/>
    </source>
</evidence>
<keyword evidence="5" id="KW-1133">Transmembrane helix</keyword>
<proteinExistence type="inferred from homology"/>
<reference evidence="6 7" key="1">
    <citation type="journal article" date="2014" name="Nat. Commun.">
        <title>Molecular traces of alternative social organization in a termite genome.</title>
        <authorList>
            <person name="Terrapon N."/>
            <person name="Li C."/>
            <person name="Robertson H.M."/>
            <person name="Ji L."/>
            <person name="Meng X."/>
            <person name="Booth W."/>
            <person name="Chen Z."/>
            <person name="Childers C.P."/>
            <person name="Glastad K.M."/>
            <person name="Gokhale K."/>
            <person name="Gowin J."/>
            <person name="Gronenberg W."/>
            <person name="Hermansen R.A."/>
            <person name="Hu H."/>
            <person name="Hunt B.G."/>
            <person name="Huylmans A.K."/>
            <person name="Khalil S.M."/>
            <person name="Mitchell R.D."/>
            <person name="Munoz-Torres M.C."/>
            <person name="Mustard J.A."/>
            <person name="Pan H."/>
            <person name="Reese J.T."/>
            <person name="Scharf M.E."/>
            <person name="Sun F."/>
            <person name="Vogel H."/>
            <person name="Xiao J."/>
            <person name="Yang W."/>
            <person name="Yang Z."/>
            <person name="Yang Z."/>
            <person name="Zhou J."/>
            <person name="Zhu J."/>
            <person name="Brent C.S."/>
            <person name="Elsik C.G."/>
            <person name="Goodisman M.A."/>
            <person name="Liberles D.A."/>
            <person name="Roe R.M."/>
            <person name="Vargo E.L."/>
            <person name="Vilcinskas A."/>
            <person name="Wang J."/>
            <person name="Bornberg-Bauer E."/>
            <person name="Korb J."/>
            <person name="Zhang G."/>
            <person name="Liebig J."/>
        </authorList>
    </citation>
    <scope>NUCLEOTIDE SEQUENCE [LARGE SCALE GENOMIC DNA]</scope>
    <source>
        <tissue evidence="6">Whole organism</tissue>
    </source>
</reference>
<dbReference type="Gene3D" id="3.40.50.2000">
    <property type="entry name" value="Glycogen Phosphorylase B"/>
    <property type="match status" value="2"/>
</dbReference>
<name>A0A067RIR8_ZOONE</name>
<organism evidence="6 7">
    <name type="scientific">Zootermopsis nevadensis</name>
    <name type="common">Dampwood termite</name>
    <dbReference type="NCBI Taxonomy" id="136037"/>
    <lineage>
        <taxon>Eukaryota</taxon>
        <taxon>Metazoa</taxon>
        <taxon>Ecdysozoa</taxon>
        <taxon>Arthropoda</taxon>
        <taxon>Hexapoda</taxon>
        <taxon>Insecta</taxon>
        <taxon>Pterygota</taxon>
        <taxon>Neoptera</taxon>
        <taxon>Polyneoptera</taxon>
        <taxon>Dictyoptera</taxon>
        <taxon>Blattodea</taxon>
        <taxon>Blattoidea</taxon>
        <taxon>Termitoidae</taxon>
        <taxon>Termopsidae</taxon>
        <taxon>Zootermopsis</taxon>
    </lineage>
</organism>
<dbReference type="CDD" id="cd03784">
    <property type="entry name" value="GT1_Gtf-like"/>
    <property type="match status" value="1"/>
</dbReference>
<dbReference type="EC" id="2.4.1.17" evidence="5"/>
<dbReference type="eggNOG" id="KOG1192">
    <property type="taxonomic scope" value="Eukaryota"/>
</dbReference>
<sequence length="491" mass="55785">RILALFSMNGKSHFVMFEALLKGLAARGHQVYVVGHFPQKNPVPNYTDISVEGSLPEIVNNFTVEFARNLGYIQIFKFIWNTNLEMCKTVLEHPKVQELILSDGKFDLIITEIFGPDCFLGLSHRFKAPFISMISSVMMPWGNDRIMNPDHPAYIPNYFVSYSDHMTLGQRIINTVSTVISKVGHYYFAELPMDKISRRHFGNDVPPLAELKKNTSLILVNSHVSLNFPRPTVPGFIDVAGLHIHSKGKLPDDLETFIDESKDGVIYFCLGSLVRPETLPRDKLEAFISVFSELPQRVIWKTNNIPGLPKNIRASKWLPQFDILSHPNVRVFMTHGGLMGTQEAVQAGVPMVGIPLFADQELNIRNCVSKGTAVMVLYDDVTKDSILSALQTVLHDPSYQKNAKELSRRFRDRPQSPLETAIFWTEYVIRHRGASHLRSAAVDLTWYQYLLLDVMTVIVMFVVVMLATTYFILKKLIDIHRSNYCKKLKSS</sequence>
<dbReference type="InParanoid" id="A0A067RIR8"/>
<protein>
    <recommendedName>
        <fullName evidence="5">UDP-glucuronosyltransferase</fullName>
        <ecNumber evidence="5">2.4.1.17</ecNumber>
    </recommendedName>
</protein>
<evidence type="ECO:0000256" key="3">
    <source>
        <dbReference type="ARBA" id="ARBA00022679"/>
    </source>
</evidence>
<comment type="subcellular location">
    <subcellularLocation>
        <location evidence="5">Membrane</location>
        <topology evidence="5">Single-pass membrane protein</topology>
    </subcellularLocation>
</comment>
<dbReference type="InterPro" id="IPR002213">
    <property type="entry name" value="UDP_glucos_trans"/>
</dbReference>
<accession>A0A067RIR8</accession>
<feature type="non-terminal residue" evidence="6">
    <location>
        <position position="1"/>
    </location>
</feature>
<dbReference type="PROSITE" id="PS00375">
    <property type="entry name" value="UDPGT"/>
    <property type="match status" value="1"/>
</dbReference>
<evidence type="ECO:0000256" key="5">
    <source>
        <dbReference type="RuleBase" id="RU362059"/>
    </source>
</evidence>
<dbReference type="Pfam" id="PF00201">
    <property type="entry name" value="UDPGT"/>
    <property type="match status" value="1"/>
</dbReference>
<dbReference type="EMBL" id="KK852607">
    <property type="protein sequence ID" value="KDR20346.1"/>
    <property type="molecule type" value="Genomic_DNA"/>
</dbReference>
<dbReference type="OMA" id="NIRASKW"/>
<dbReference type="InterPro" id="IPR050271">
    <property type="entry name" value="UDP-glycosyltransferase"/>
</dbReference>
<evidence type="ECO:0000256" key="4">
    <source>
        <dbReference type="RuleBase" id="RU003718"/>
    </source>
</evidence>
<dbReference type="Proteomes" id="UP000027135">
    <property type="component" value="Unassembled WGS sequence"/>
</dbReference>
<dbReference type="SUPFAM" id="SSF53756">
    <property type="entry name" value="UDP-Glycosyltransferase/glycogen phosphorylase"/>
    <property type="match status" value="1"/>
</dbReference>
<dbReference type="STRING" id="136037.A0A067RIR8"/>
<comment type="catalytic activity">
    <reaction evidence="5">
        <text>glucuronate acceptor + UDP-alpha-D-glucuronate = acceptor beta-D-glucuronoside + UDP + H(+)</text>
        <dbReference type="Rhea" id="RHEA:21032"/>
        <dbReference type="ChEBI" id="CHEBI:15378"/>
        <dbReference type="ChEBI" id="CHEBI:58052"/>
        <dbReference type="ChEBI" id="CHEBI:58223"/>
        <dbReference type="ChEBI" id="CHEBI:132367"/>
        <dbReference type="ChEBI" id="CHEBI:132368"/>
        <dbReference type="EC" id="2.4.1.17"/>
    </reaction>
</comment>
<dbReference type="PANTHER" id="PTHR48043">
    <property type="entry name" value="EG:EG0003.4 PROTEIN-RELATED"/>
    <property type="match status" value="1"/>
</dbReference>
<feature type="transmembrane region" description="Helical" evidence="5">
    <location>
        <begin position="446"/>
        <end position="473"/>
    </location>
</feature>
<dbReference type="FunFam" id="3.40.50.2000:FF:000050">
    <property type="entry name" value="UDP-glucuronosyltransferase"/>
    <property type="match status" value="1"/>
</dbReference>
<evidence type="ECO:0000313" key="6">
    <source>
        <dbReference type="EMBL" id="KDR20346.1"/>
    </source>
</evidence>
<evidence type="ECO:0000313" key="7">
    <source>
        <dbReference type="Proteomes" id="UP000027135"/>
    </source>
</evidence>